<protein>
    <submittedName>
        <fullName evidence="2">Uncharacterized protein</fullName>
    </submittedName>
</protein>
<reference evidence="2" key="1">
    <citation type="submission" date="2023-08" db="EMBL/GenBank/DDBJ databases">
        <title>Black Yeasts Isolated from many extreme environments.</title>
        <authorList>
            <person name="Coleine C."/>
            <person name="Stajich J.E."/>
            <person name="Selbmann L."/>
        </authorList>
    </citation>
    <scope>NUCLEOTIDE SEQUENCE</scope>
    <source>
        <strain evidence="2">CCFEE 5401</strain>
    </source>
</reference>
<dbReference type="EMBL" id="JAVRRL010000097">
    <property type="protein sequence ID" value="KAK5108066.1"/>
    <property type="molecule type" value="Genomic_DNA"/>
</dbReference>
<dbReference type="AlphaFoldDB" id="A0AAN7TAA4"/>
<comment type="caution">
    <text evidence="2">The sequence shown here is derived from an EMBL/GenBank/DDBJ whole genome shotgun (WGS) entry which is preliminary data.</text>
</comment>
<organism evidence="2 3">
    <name type="scientific">Meristemomyces frigidus</name>
    <dbReference type="NCBI Taxonomy" id="1508187"/>
    <lineage>
        <taxon>Eukaryota</taxon>
        <taxon>Fungi</taxon>
        <taxon>Dikarya</taxon>
        <taxon>Ascomycota</taxon>
        <taxon>Pezizomycotina</taxon>
        <taxon>Dothideomycetes</taxon>
        <taxon>Dothideomycetidae</taxon>
        <taxon>Mycosphaerellales</taxon>
        <taxon>Teratosphaeriaceae</taxon>
        <taxon>Meristemomyces</taxon>
    </lineage>
</organism>
<feature type="region of interest" description="Disordered" evidence="1">
    <location>
        <begin position="119"/>
        <end position="146"/>
    </location>
</feature>
<feature type="compositionally biased region" description="Basic and acidic residues" evidence="1">
    <location>
        <begin position="72"/>
        <end position="85"/>
    </location>
</feature>
<evidence type="ECO:0000313" key="3">
    <source>
        <dbReference type="Proteomes" id="UP001310890"/>
    </source>
</evidence>
<feature type="region of interest" description="Disordered" evidence="1">
    <location>
        <begin position="1"/>
        <end position="26"/>
    </location>
</feature>
<feature type="region of interest" description="Disordered" evidence="1">
    <location>
        <begin position="72"/>
        <end position="99"/>
    </location>
</feature>
<evidence type="ECO:0000313" key="2">
    <source>
        <dbReference type="EMBL" id="KAK5108066.1"/>
    </source>
</evidence>
<sequence>MVDPEERRRVRIHGKKQNQQHLKQGAKPVRCQRFFVGATHSQYFGVRQVEAASRQQARPHTKFAAMGRLWERATDHAEASEKQEQDQSPAGQVAETTPWVRRTGRDWYLQGCSRSDLLECIAEPNEPETPRSAENDGDESEVEWAGREDYVLWQTRHPQEF</sequence>
<name>A0AAN7TAA4_9PEZI</name>
<proteinExistence type="predicted"/>
<dbReference type="Proteomes" id="UP001310890">
    <property type="component" value="Unassembled WGS sequence"/>
</dbReference>
<gene>
    <name evidence="2" type="ORF">LTR62_008840</name>
</gene>
<evidence type="ECO:0000256" key="1">
    <source>
        <dbReference type="SAM" id="MobiDB-lite"/>
    </source>
</evidence>
<accession>A0AAN7TAA4</accession>
<feature type="compositionally biased region" description="Basic residues" evidence="1">
    <location>
        <begin position="9"/>
        <end position="18"/>
    </location>
</feature>